<feature type="binding site" evidence="8">
    <location>
        <begin position="26"/>
        <end position="31"/>
    </location>
    <ligand>
        <name>ATP</name>
        <dbReference type="ChEBI" id="CHEBI:30616"/>
    </ligand>
</feature>
<dbReference type="NCBIfam" id="TIGR02433">
    <property type="entry name" value="lysidine_TilS_C"/>
    <property type="match status" value="1"/>
</dbReference>
<evidence type="ECO:0000256" key="5">
    <source>
        <dbReference type="ARBA" id="ARBA00022741"/>
    </source>
</evidence>
<name>A0A1M6CTR6_9FIRM</name>
<comment type="catalytic activity">
    <reaction evidence="7 8">
        <text>cytidine(34) in tRNA(Ile2) + L-lysine + ATP = lysidine(34) in tRNA(Ile2) + AMP + diphosphate + H(+)</text>
        <dbReference type="Rhea" id="RHEA:43744"/>
        <dbReference type="Rhea" id="RHEA-COMP:10625"/>
        <dbReference type="Rhea" id="RHEA-COMP:10670"/>
        <dbReference type="ChEBI" id="CHEBI:15378"/>
        <dbReference type="ChEBI" id="CHEBI:30616"/>
        <dbReference type="ChEBI" id="CHEBI:32551"/>
        <dbReference type="ChEBI" id="CHEBI:33019"/>
        <dbReference type="ChEBI" id="CHEBI:82748"/>
        <dbReference type="ChEBI" id="CHEBI:83665"/>
        <dbReference type="ChEBI" id="CHEBI:456215"/>
        <dbReference type="EC" id="6.3.4.19"/>
    </reaction>
</comment>
<comment type="domain">
    <text evidence="8">The N-terminal region contains the highly conserved SGGXDS motif, predicted to be a P-loop motif involved in ATP binding.</text>
</comment>
<proteinExistence type="inferred from homology"/>
<dbReference type="AlphaFoldDB" id="A0A1M6CTR6"/>
<keyword evidence="4 8" id="KW-0819">tRNA processing</keyword>
<dbReference type="EMBL" id="FQYT01000005">
    <property type="protein sequence ID" value="SHI64339.1"/>
    <property type="molecule type" value="Genomic_DNA"/>
</dbReference>
<evidence type="ECO:0000256" key="4">
    <source>
        <dbReference type="ARBA" id="ARBA00022694"/>
    </source>
</evidence>
<dbReference type="GO" id="GO:0005737">
    <property type="term" value="C:cytoplasm"/>
    <property type="evidence" value="ECO:0007669"/>
    <property type="project" value="UniProtKB-SubCell"/>
</dbReference>
<keyword evidence="11" id="KW-1185">Reference proteome</keyword>
<dbReference type="NCBIfam" id="TIGR02432">
    <property type="entry name" value="lysidine_TilS_N"/>
    <property type="match status" value="1"/>
</dbReference>
<evidence type="ECO:0000256" key="2">
    <source>
        <dbReference type="ARBA" id="ARBA00022490"/>
    </source>
</evidence>
<dbReference type="STRING" id="1122934.SAMN02745691_00586"/>
<dbReference type="PANTHER" id="PTHR43033:SF1">
    <property type="entry name" value="TRNA(ILE)-LYSIDINE SYNTHASE-RELATED"/>
    <property type="match status" value="1"/>
</dbReference>
<keyword evidence="6 8" id="KW-0067">ATP-binding</keyword>
<dbReference type="InterPro" id="IPR011063">
    <property type="entry name" value="TilS/TtcA_N"/>
</dbReference>
<dbReference type="PANTHER" id="PTHR43033">
    <property type="entry name" value="TRNA(ILE)-LYSIDINE SYNTHASE-RELATED"/>
    <property type="match status" value="1"/>
</dbReference>
<keyword evidence="5 8" id="KW-0547">Nucleotide-binding</keyword>
<dbReference type="InterPro" id="IPR012094">
    <property type="entry name" value="tRNA_Ile_lys_synt"/>
</dbReference>
<dbReference type="EC" id="6.3.4.19" evidence="8"/>
<dbReference type="Pfam" id="PF11734">
    <property type="entry name" value="TilS_C"/>
    <property type="match status" value="1"/>
</dbReference>
<dbReference type="InterPro" id="IPR012796">
    <property type="entry name" value="Lysidine-tRNA-synth_C"/>
</dbReference>
<evidence type="ECO:0000256" key="6">
    <source>
        <dbReference type="ARBA" id="ARBA00022840"/>
    </source>
</evidence>
<reference evidence="10 11" key="1">
    <citation type="submission" date="2016-11" db="EMBL/GenBank/DDBJ databases">
        <authorList>
            <person name="Jaros S."/>
            <person name="Januszkiewicz K."/>
            <person name="Wedrychowicz H."/>
        </authorList>
    </citation>
    <scope>NUCLEOTIDE SEQUENCE [LARGE SCALE GENOMIC DNA]</scope>
    <source>
        <strain evidence="10 11">DSM 15970</strain>
    </source>
</reference>
<dbReference type="SMART" id="SM00977">
    <property type="entry name" value="TilS_C"/>
    <property type="match status" value="1"/>
</dbReference>
<evidence type="ECO:0000259" key="9">
    <source>
        <dbReference type="SMART" id="SM00977"/>
    </source>
</evidence>
<evidence type="ECO:0000313" key="11">
    <source>
        <dbReference type="Proteomes" id="UP000184342"/>
    </source>
</evidence>
<evidence type="ECO:0000256" key="8">
    <source>
        <dbReference type="HAMAP-Rule" id="MF_01161"/>
    </source>
</evidence>
<feature type="domain" description="Lysidine-tRNA(Ile) synthetase C-terminal" evidence="9">
    <location>
        <begin position="383"/>
        <end position="456"/>
    </location>
</feature>
<dbReference type="SUPFAM" id="SSF82829">
    <property type="entry name" value="MesJ substrate recognition domain-like"/>
    <property type="match status" value="1"/>
</dbReference>
<keyword evidence="2 8" id="KW-0963">Cytoplasm</keyword>
<keyword evidence="3 8" id="KW-0436">Ligase</keyword>
<evidence type="ECO:0000313" key="10">
    <source>
        <dbReference type="EMBL" id="SHI64339.1"/>
    </source>
</evidence>
<accession>A0A1M6CTR6</accession>
<dbReference type="GO" id="GO:0032267">
    <property type="term" value="F:tRNA(Ile)-lysidine synthase activity"/>
    <property type="evidence" value="ECO:0007669"/>
    <property type="project" value="UniProtKB-EC"/>
</dbReference>
<dbReference type="Gene3D" id="3.40.50.620">
    <property type="entry name" value="HUPs"/>
    <property type="match status" value="1"/>
</dbReference>
<dbReference type="GO" id="GO:0005524">
    <property type="term" value="F:ATP binding"/>
    <property type="evidence" value="ECO:0007669"/>
    <property type="project" value="UniProtKB-UniRule"/>
</dbReference>
<dbReference type="Pfam" id="PF01171">
    <property type="entry name" value="ATP_bind_3"/>
    <property type="match status" value="1"/>
</dbReference>
<organism evidence="10 11">
    <name type="scientific">Parasporobacterium paucivorans DSM 15970</name>
    <dbReference type="NCBI Taxonomy" id="1122934"/>
    <lineage>
        <taxon>Bacteria</taxon>
        <taxon>Bacillati</taxon>
        <taxon>Bacillota</taxon>
        <taxon>Clostridia</taxon>
        <taxon>Lachnospirales</taxon>
        <taxon>Lachnospiraceae</taxon>
        <taxon>Parasporobacterium</taxon>
    </lineage>
</organism>
<comment type="function">
    <text evidence="8">Ligates lysine onto the cytidine present at position 34 of the AUA codon-specific tRNA(Ile) that contains the anticodon CAU, in an ATP-dependent manner. Cytidine is converted to lysidine, thus changing the amino acid specificity of the tRNA from methionine to isoleucine.</text>
</comment>
<dbReference type="SUPFAM" id="SSF52402">
    <property type="entry name" value="Adenine nucleotide alpha hydrolases-like"/>
    <property type="match status" value="1"/>
</dbReference>
<dbReference type="GO" id="GO:0006400">
    <property type="term" value="P:tRNA modification"/>
    <property type="evidence" value="ECO:0007669"/>
    <property type="project" value="UniProtKB-UniRule"/>
</dbReference>
<comment type="similarity">
    <text evidence="8">Belongs to the tRNA(Ile)-lysidine synthase family.</text>
</comment>
<evidence type="ECO:0000256" key="1">
    <source>
        <dbReference type="ARBA" id="ARBA00004496"/>
    </source>
</evidence>
<dbReference type="Gene3D" id="1.20.59.20">
    <property type="match status" value="1"/>
</dbReference>
<gene>
    <name evidence="8" type="primary">tilS</name>
    <name evidence="10" type="ORF">SAMN02745691_00586</name>
</gene>
<evidence type="ECO:0000256" key="7">
    <source>
        <dbReference type="ARBA" id="ARBA00048539"/>
    </source>
</evidence>
<dbReference type="InterPro" id="IPR014729">
    <property type="entry name" value="Rossmann-like_a/b/a_fold"/>
</dbReference>
<dbReference type="Proteomes" id="UP000184342">
    <property type="component" value="Unassembled WGS sequence"/>
</dbReference>
<protein>
    <recommendedName>
        <fullName evidence="8">tRNA(Ile)-lysidine synthase</fullName>
        <ecNumber evidence="8">6.3.4.19</ecNumber>
    </recommendedName>
    <alternativeName>
        <fullName evidence="8">tRNA(Ile)-2-lysyl-cytidine synthase</fullName>
    </alternativeName>
    <alternativeName>
        <fullName evidence="8">tRNA(Ile)-lysidine synthetase</fullName>
    </alternativeName>
</protein>
<dbReference type="SUPFAM" id="SSF56037">
    <property type="entry name" value="PheT/TilS domain"/>
    <property type="match status" value="1"/>
</dbReference>
<sequence length="465" mass="53116">MTGRVKEYLLKNRLIQNGEGVVLGISGGADSVCLLSVLHKLSRAMNLKLTVVHVNHGIRGEEAVEDSRYVEGLCRERQIPFRLFCVDAPATAAREKLSVEEAGRKLRYQLLEQVRLETGADKIAVAHNKNDSAETMLFNLFRGTGIKGLSGIRPCRNHIIRPILFLERKEIEEYLETEGLPYRTDSTNLETDYMRNKIRLKLFPVITGEINTRAVSHITDACAEIAETEEYLGKITNNSYAETVKEKEGMLFIDGAAFQRLEKVIRKRIIRKAIQEMAESLKDITRTHIEDVLELLDKNVGKKISLPYGVEVKRTYDGITVYKEDRVQAAASLEPLEIEKNGSYTFDGGTVTLRLLDEGINNDELGGNHYTKHFDYDRIKGNLTIRTRRQGDYITISPGCKKKKLKTYFIDCKIPREYRDETLLLAEENHILWIIGQERISEYYKLSENTRNILEVSYIGGHDER</sequence>
<dbReference type="HAMAP" id="MF_01161">
    <property type="entry name" value="tRNA_Ile_lys_synt"/>
    <property type="match status" value="1"/>
</dbReference>
<dbReference type="InterPro" id="IPR012795">
    <property type="entry name" value="tRNA_Ile_lys_synt_N"/>
</dbReference>
<dbReference type="CDD" id="cd01992">
    <property type="entry name" value="TilS_N"/>
    <property type="match status" value="1"/>
</dbReference>
<evidence type="ECO:0000256" key="3">
    <source>
        <dbReference type="ARBA" id="ARBA00022598"/>
    </source>
</evidence>
<comment type="subcellular location">
    <subcellularLocation>
        <location evidence="1 8">Cytoplasm</location>
    </subcellularLocation>
</comment>